<evidence type="ECO:0000256" key="2">
    <source>
        <dbReference type="SAM" id="Phobius"/>
    </source>
</evidence>
<reference evidence="3" key="1">
    <citation type="submission" date="2024-03" db="EMBL/GenBank/DDBJ databases">
        <title>Eukaryotic viruses encode the ribosomal protein eL40.</title>
        <authorList>
            <person name="Thomy J."/>
            <person name="Schvarcz C.R."/>
            <person name="McBeain K.A."/>
            <person name="Edwards K.F."/>
            <person name="Steward G.F."/>
        </authorList>
    </citation>
    <scope>NUCLEOTIDE SEQUENCE</scope>
    <source>
        <strain evidence="3">FloV-SA2</strain>
    </source>
</reference>
<proteinExistence type="predicted"/>
<keyword evidence="2" id="KW-0472">Membrane</keyword>
<feature type="transmembrane region" description="Helical" evidence="2">
    <location>
        <begin position="116"/>
        <end position="137"/>
    </location>
</feature>
<feature type="transmembrane region" description="Helical" evidence="2">
    <location>
        <begin position="85"/>
        <end position="104"/>
    </location>
</feature>
<organism evidence="3">
    <name type="scientific">Florenciella sp. virus SA2</name>
    <dbReference type="NCBI Taxonomy" id="3240092"/>
    <lineage>
        <taxon>Viruses</taxon>
    </lineage>
</organism>
<keyword evidence="2" id="KW-1133">Transmembrane helix</keyword>
<gene>
    <name evidence="3" type="ORF">FloV-SA2_00200</name>
</gene>
<protein>
    <submittedName>
        <fullName evidence="3">Uncharacterized protein</fullName>
    </submittedName>
</protein>
<feature type="region of interest" description="Disordered" evidence="1">
    <location>
        <begin position="1"/>
        <end position="25"/>
    </location>
</feature>
<accession>A0AB39JBF9</accession>
<dbReference type="EMBL" id="PP542043">
    <property type="protein sequence ID" value="XDO02019.1"/>
    <property type="molecule type" value="Genomic_DNA"/>
</dbReference>
<name>A0AB39JBF9_9VIRU</name>
<feature type="transmembrane region" description="Helical" evidence="2">
    <location>
        <begin position="51"/>
        <end position="73"/>
    </location>
</feature>
<evidence type="ECO:0000256" key="1">
    <source>
        <dbReference type="SAM" id="MobiDB-lite"/>
    </source>
</evidence>
<keyword evidence="2" id="KW-0812">Transmembrane</keyword>
<sequence>MSEEEGFDGTESFGSMTGGGGGSNSTTKNDESFFEYMSSFTNDEKGHIINMIQYSGIAIIPILTLLKLMKIYLPDSNLFKPSTELVFEVVMQIIIILIAFFFIHKFVLYFPTYSKIPYNNITLLSGILPLLFLMCTLDTKLSDKLNTLFDRMLTVLGVIKDPEQVNEKTSKETHSDVALEMTNINNLPNLSSMRAPSVNNMVENPVMVNQSQSYGGGEYLNNTIPAPLDSLGGSPF</sequence>
<evidence type="ECO:0000313" key="3">
    <source>
        <dbReference type="EMBL" id="XDO02019.1"/>
    </source>
</evidence>